<dbReference type="Proteomes" id="UP000198575">
    <property type="component" value="Unassembled WGS sequence"/>
</dbReference>
<name>A0A1I4WC71_9GAMM</name>
<evidence type="ECO:0000313" key="2">
    <source>
        <dbReference type="EMBL" id="SFN10549.1"/>
    </source>
</evidence>
<organism evidence="2 3">
    <name type="scientific">Dokdonella immobilis</name>
    <dbReference type="NCBI Taxonomy" id="578942"/>
    <lineage>
        <taxon>Bacteria</taxon>
        <taxon>Pseudomonadati</taxon>
        <taxon>Pseudomonadota</taxon>
        <taxon>Gammaproteobacteria</taxon>
        <taxon>Lysobacterales</taxon>
        <taxon>Rhodanobacteraceae</taxon>
        <taxon>Dokdonella</taxon>
    </lineage>
</organism>
<evidence type="ECO:0000313" key="3">
    <source>
        <dbReference type="Proteomes" id="UP000198575"/>
    </source>
</evidence>
<dbReference type="EMBL" id="FOVF01000004">
    <property type="protein sequence ID" value="SFN10549.1"/>
    <property type="molecule type" value="Genomic_DNA"/>
</dbReference>
<sequence length="546" mass="55693">MSSIWIMLGLLAAGISTANAGAPSSPIVLLEADFNNKPAGLPIGTGDAELNEPADLGGLSTTVIEDSAGENHLRVINQSGTTSARRIKWGLLGDAEVSSGTVRIEFDFTPSELDFFSILVREQGSAGSNFLNLNVLGTGSISASTAAGTIALANNGFSAGARLHFDLRFDLDNGTVTLANNDRILALDQPTGVSGSGIGTLYIGYPTGSGGAAFDLDNVHVQADRTLRTALYADFDEAAVGSGIGTGGAEVGEPIFIAPALDTEIISQGSGDNALALTSTNTSSAQSSRWQLLDDIGIAVGTVVVEFDVAFGALGSYNIGVREANGSARVFTTIAISGTGGAGSISDAGGTVSAPGLSYVVNQTYHFRLAYDMEAGTYDVSRDGVPLVSGRAHGVASGIGIGRLAFGIANASPSPGPMILDNLEVSADRVDRIGSDIEFLRIPGVGLPNAPLTPALEVAVVNVFDEGILGGSPVVLDVVSGPPGAVLLGTDATTYYGLATFADLIADSEGIYVLRATSDALTRTADRNIAIINAGDLIFREGFDGD</sequence>
<feature type="signal peptide" evidence="1">
    <location>
        <begin position="1"/>
        <end position="20"/>
    </location>
</feature>
<keyword evidence="1" id="KW-0732">Signal</keyword>
<feature type="chain" id="PRO_5011499081" evidence="1">
    <location>
        <begin position="21"/>
        <end position="546"/>
    </location>
</feature>
<evidence type="ECO:0000256" key="1">
    <source>
        <dbReference type="SAM" id="SignalP"/>
    </source>
</evidence>
<accession>A0A1I4WC71</accession>
<gene>
    <name evidence="2" type="ORF">SAMN05216289_104134</name>
</gene>
<keyword evidence="3" id="KW-1185">Reference proteome</keyword>
<dbReference type="AlphaFoldDB" id="A0A1I4WC71"/>
<protein>
    <submittedName>
        <fullName evidence="2">Uncharacterized protein</fullName>
    </submittedName>
</protein>
<proteinExistence type="predicted"/>
<reference evidence="2 3" key="1">
    <citation type="submission" date="2016-10" db="EMBL/GenBank/DDBJ databases">
        <authorList>
            <person name="de Groot N.N."/>
        </authorList>
    </citation>
    <scope>NUCLEOTIDE SEQUENCE [LARGE SCALE GENOMIC DNA]</scope>
    <source>
        <strain evidence="2 3">CGMCC 1.7659</strain>
    </source>
</reference>